<comment type="caution">
    <text evidence="1">The sequence shown here is derived from an EMBL/GenBank/DDBJ whole genome shotgun (WGS) entry which is preliminary data.</text>
</comment>
<gene>
    <name evidence="1" type="ORF">P4447_08605</name>
</gene>
<dbReference type="Proteomes" id="UP001330749">
    <property type="component" value="Unassembled WGS sequence"/>
</dbReference>
<proteinExistence type="predicted"/>
<keyword evidence="2" id="KW-1185">Reference proteome</keyword>
<reference evidence="1 2" key="1">
    <citation type="submission" date="2023-03" db="EMBL/GenBank/DDBJ databases">
        <title>Bacillus Genome Sequencing.</title>
        <authorList>
            <person name="Dunlap C."/>
        </authorList>
    </citation>
    <scope>NUCLEOTIDE SEQUENCE [LARGE SCALE GENOMIC DNA]</scope>
    <source>
        <strain evidence="1 2">B-14544</strain>
    </source>
</reference>
<evidence type="ECO:0000313" key="2">
    <source>
        <dbReference type="Proteomes" id="UP001330749"/>
    </source>
</evidence>
<protein>
    <submittedName>
        <fullName evidence="1">Uncharacterized protein</fullName>
    </submittedName>
</protein>
<name>A0ABU6N8H3_9BACI</name>
<evidence type="ECO:0000313" key="1">
    <source>
        <dbReference type="EMBL" id="MED3562516.1"/>
    </source>
</evidence>
<organism evidence="1 2">
    <name type="scientific">Bacillus xiapuensis</name>
    <dbReference type="NCBI Taxonomy" id="2014075"/>
    <lineage>
        <taxon>Bacteria</taxon>
        <taxon>Bacillati</taxon>
        <taxon>Bacillota</taxon>
        <taxon>Bacilli</taxon>
        <taxon>Bacillales</taxon>
        <taxon>Bacillaceae</taxon>
        <taxon>Bacillus</taxon>
    </lineage>
</organism>
<dbReference type="EMBL" id="JARMQG010000092">
    <property type="protein sequence ID" value="MED3562516.1"/>
    <property type="molecule type" value="Genomic_DNA"/>
</dbReference>
<sequence>MKNSTERILNYFPMFKKNLTLALENETSVDLSSFSDIERTFFSLALFFERPKTCSFDYLGMLYTHLDNEWLELALELVTDYFQKDTFLIQKPSFSIIKEEDHYLNSSQFADYLCENGLKYDRAKVKNYYDRGKLPRADLTIAGVNYWKKESVVSYCKEELARLNK</sequence>
<dbReference type="RefSeq" id="WP_327967450.1">
    <property type="nucleotide sequence ID" value="NZ_JARMQG010000092.1"/>
</dbReference>
<accession>A0ABU6N8H3</accession>